<evidence type="ECO:0000259" key="5">
    <source>
        <dbReference type="Pfam" id="PF05424"/>
    </source>
</evidence>
<evidence type="ECO:0000259" key="8">
    <source>
        <dbReference type="Pfam" id="PF22672"/>
    </source>
</evidence>
<feature type="region of interest" description="Disordered" evidence="2">
    <location>
        <begin position="715"/>
        <end position="752"/>
    </location>
</feature>
<feature type="compositionally biased region" description="Basic and acidic residues" evidence="2">
    <location>
        <begin position="2370"/>
        <end position="2379"/>
    </location>
</feature>
<dbReference type="GO" id="GO:0046789">
    <property type="term" value="F:host cell surface receptor binding"/>
    <property type="evidence" value="ECO:0007669"/>
    <property type="project" value="InterPro"/>
</dbReference>
<proteinExistence type="predicted"/>
<accession>W7FCG5</accession>
<keyword evidence="3" id="KW-1133">Transmembrane helix</keyword>
<feature type="compositionally biased region" description="Pro residues" evidence="2">
    <location>
        <begin position="833"/>
        <end position="846"/>
    </location>
</feature>
<feature type="transmembrane region" description="Helical" evidence="3">
    <location>
        <begin position="2547"/>
        <end position="2569"/>
    </location>
</feature>
<evidence type="ECO:0000256" key="3">
    <source>
        <dbReference type="SAM" id="Phobius"/>
    </source>
</evidence>
<dbReference type="Proteomes" id="UP000030688">
    <property type="component" value="Unassembled WGS sequence"/>
</dbReference>
<evidence type="ECO:0008006" key="11">
    <source>
        <dbReference type="Google" id="ProtNLM"/>
    </source>
</evidence>
<feature type="region of interest" description="Disordered" evidence="2">
    <location>
        <begin position="776"/>
        <end position="846"/>
    </location>
</feature>
<feature type="compositionally biased region" description="Acidic residues" evidence="2">
    <location>
        <begin position="782"/>
        <end position="809"/>
    </location>
</feature>
<evidence type="ECO:0000256" key="1">
    <source>
        <dbReference type="SAM" id="Coils"/>
    </source>
</evidence>
<dbReference type="FunFam" id="1.20.1310.20:FF:000003">
    <property type="entry name" value="Erythrocyte membrane protein 1, PfEMP1"/>
    <property type="match status" value="1"/>
</dbReference>
<dbReference type="Gene3D" id="1.20.58.830">
    <property type="match status" value="4"/>
</dbReference>
<dbReference type="InterPro" id="IPR042202">
    <property type="entry name" value="Duffy-ag-bd_sf"/>
</dbReference>
<dbReference type="Pfam" id="PF03011">
    <property type="entry name" value="PFEMP"/>
    <property type="match status" value="2"/>
</dbReference>
<keyword evidence="3" id="KW-0472">Membrane</keyword>
<protein>
    <recommendedName>
        <fullName evidence="11">Erythrocyte membrane protein 1</fullName>
    </recommendedName>
</protein>
<feature type="region of interest" description="Disordered" evidence="2">
    <location>
        <begin position="2370"/>
        <end position="2546"/>
    </location>
</feature>
<dbReference type="FunFam" id="1.20.58.830:FF:000021">
    <property type="entry name" value="Erythrocyte membrane protein 1, PfEMP1"/>
    <property type="match status" value="1"/>
</dbReference>
<feature type="coiled-coil region" evidence="1">
    <location>
        <begin position="2210"/>
        <end position="2269"/>
    </location>
</feature>
<feature type="domain" description="Duffy-antigen binding" evidence="5">
    <location>
        <begin position="892"/>
        <end position="1050"/>
    </location>
</feature>
<dbReference type="InterPro" id="IPR054595">
    <property type="entry name" value="DBL_C"/>
</dbReference>
<feature type="domain" description="Duffy-antigen binding" evidence="5">
    <location>
        <begin position="1258"/>
        <end position="1426"/>
    </location>
</feature>
<keyword evidence="3" id="KW-0812">Transmembrane</keyword>
<dbReference type="OrthoDB" id="379146at2759"/>
<feature type="coiled-coil region" evidence="1">
    <location>
        <begin position="26"/>
        <end position="53"/>
    </location>
</feature>
<feature type="domain" description="Cysteine-rich interdomain region 1 gamma" evidence="7">
    <location>
        <begin position="1656"/>
        <end position="1707"/>
    </location>
</feature>
<evidence type="ECO:0000259" key="4">
    <source>
        <dbReference type="Pfam" id="PF03011"/>
    </source>
</evidence>
<dbReference type="Pfam" id="PF18562">
    <property type="entry name" value="CIDR1_gamma"/>
    <property type="match status" value="2"/>
</dbReference>
<dbReference type="GO" id="GO:0016020">
    <property type="term" value="C:membrane"/>
    <property type="evidence" value="ECO:0007669"/>
    <property type="project" value="InterPro"/>
</dbReference>
<dbReference type="EMBL" id="KE123687">
    <property type="protein sequence ID" value="EUR54732.1"/>
    <property type="molecule type" value="Genomic_DNA"/>
</dbReference>
<name>W7FCG5_PLAF8</name>
<gene>
    <name evidence="9" type="ORF">PFBG_06058</name>
</gene>
<feature type="domain" description="Duffy-binding-like" evidence="4">
    <location>
        <begin position="1724"/>
        <end position="1868"/>
    </location>
</feature>
<evidence type="ECO:0000259" key="6">
    <source>
        <dbReference type="Pfam" id="PF15447"/>
    </source>
</evidence>
<dbReference type="FunFam" id="1.20.58.1930:FF:000001">
    <property type="entry name" value="Erythrocyte membrane protein 1, PfEMP1"/>
    <property type="match status" value="1"/>
</dbReference>
<feature type="compositionally biased region" description="Acidic residues" evidence="2">
    <location>
        <begin position="2446"/>
        <end position="2519"/>
    </location>
</feature>
<feature type="domain" description="Cysteine-rich interdomain region 1 gamma" evidence="7">
    <location>
        <begin position="502"/>
        <end position="551"/>
    </location>
</feature>
<feature type="domain" description="Duffy-binding-like" evidence="8">
    <location>
        <begin position="315"/>
        <end position="461"/>
    </location>
</feature>
<feature type="domain" description="Duffy-antigen binding" evidence="5">
    <location>
        <begin position="125"/>
        <end position="311"/>
    </location>
</feature>
<dbReference type="InterPro" id="IPR008602">
    <property type="entry name" value="Duffy-antigen-binding"/>
</dbReference>
<evidence type="ECO:0000313" key="10">
    <source>
        <dbReference type="Proteomes" id="UP000030688"/>
    </source>
</evidence>
<feature type="region of interest" description="Disordered" evidence="2">
    <location>
        <begin position="1984"/>
        <end position="2005"/>
    </location>
</feature>
<evidence type="ECO:0000259" key="7">
    <source>
        <dbReference type="Pfam" id="PF18562"/>
    </source>
</evidence>
<dbReference type="Pfam" id="PF05424">
    <property type="entry name" value="Duffy_binding"/>
    <property type="match status" value="4"/>
</dbReference>
<feature type="domain" description="Duffy-binding-like" evidence="8">
    <location>
        <begin position="1468"/>
        <end position="1612"/>
    </location>
</feature>
<dbReference type="Pfam" id="PF15447">
    <property type="entry name" value="NTS"/>
    <property type="match status" value="1"/>
</dbReference>
<dbReference type="InterPro" id="IPR029210">
    <property type="entry name" value="PfEMP1_NTS"/>
</dbReference>
<feature type="compositionally biased region" description="Pro residues" evidence="2">
    <location>
        <begin position="2413"/>
        <end position="2425"/>
    </location>
</feature>
<feature type="coiled-coil region" evidence="1">
    <location>
        <begin position="1538"/>
        <end position="1565"/>
    </location>
</feature>
<reference evidence="10" key="1">
    <citation type="submission" date="2007-11" db="EMBL/GenBank/DDBJ databases">
        <authorList>
            <consortium name="The Broad Institute Genome Sequencing Platform"/>
            <person name="Volkman S.K."/>
            <person name="Daily J.P."/>
            <person name="Sarr O."/>
            <person name="Ndiaye D."/>
            <person name="Ndir O."/>
            <person name="Mboup S."/>
            <person name="Lukens A."/>
            <person name="Stange-Thomann N."/>
            <person name="Mauceli E."/>
            <person name="Gnerre S."/>
            <person name="Jaffe D."/>
            <person name="Zainoun J."/>
            <person name="Wiegand R.C."/>
            <person name="Birren B."/>
            <person name="Galagan J."/>
            <person name="Lander E."/>
            <person name="Wirth D.F."/>
        </authorList>
    </citation>
    <scope>NUCLEOTIDE SEQUENCE [LARGE SCALE GENOMIC DNA]</scope>
    <source>
        <strain evidence="10">7G8</strain>
    </source>
</reference>
<feature type="compositionally biased region" description="Pro residues" evidence="2">
    <location>
        <begin position="2522"/>
        <end position="2543"/>
    </location>
</feature>
<feature type="compositionally biased region" description="Basic residues" evidence="2">
    <location>
        <begin position="734"/>
        <end position="748"/>
    </location>
</feature>
<organism evidence="9 10">
    <name type="scientific">Plasmodium falciparum (isolate 7G8)</name>
    <dbReference type="NCBI Taxonomy" id="57266"/>
    <lineage>
        <taxon>Eukaryota</taxon>
        <taxon>Sar</taxon>
        <taxon>Alveolata</taxon>
        <taxon>Apicomplexa</taxon>
        <taxon>Aconoidasida</taxon>
        <taxon>Haemosporida</taxon>
        <taxon>Plasmodiidae</taxon>
        <taxon>Plasmodium</taxon>
        <taxon>Plasmodium (Laverania)</taxon>
    </lineage>
</organism>
<dbReference type="InterPro" id="IPR004258">
    <property type="entry name" value="DBL"/>
</dbReference>
<dbReference type="InterPro" id="IPR041480">
    <property type="entry name" value="CIDR1_gamma"/>
</dbReference>
<sequence length="2579" mass="295964">MGGNAPSISKNVVGKETHMSARNVLERYAEHIKKQAEKAAERYENELKGKLEEASFSGAYGKWLHVPRYGSTDPCGLYHKEHTNLLNSFLKERDPCDGRNQRRFDENEGFECGNDKIIGNSDKYGSCAPPRRRHICDKNLEAINVHNTKNSNDLLGNILVTAKYEGESIVKNHPNRGSSEVCIALARSFADIGDIIRGRDLYGGNNKRRQQLEENLRKIFGKIYEELTKKNGQKSAKDHYKDATGNYIKLREDWWTANRDQVWKALTCFAHNTEEYFIQLEDGTKSFTNPKCGHDENNVITNLDYVPQFLRWFTEWAEEFCRIRKIKLGKVKNECRGETSGKRYCSGDGYDCTKTDISRNIFYMDLDCPRCEEECTNYNEWIENKENELDKQKNKYTKEIEKLKDNSKSNYDKNFYLTLTKKYGSINLFLDTLKEGSHCSYNTIEDKIDFNKANQTFTSSKFCGACPFYGVKCNWKTCTEVKENEYKKKNKVDSTHTTEQPTAIDVLVTHNRGKNIPEDLKKVCQKSGFFKGIRNQKWTCEYKNQIDECKVTGFVKDIDVDDRISFKVLFERWLKYFIQDFNNVKDKINRCTKIEKGKDNTCIKGCKHKCECVEKWIKIKEVEWDKINQHYKQNSLYKYSVPRWVNSYLTQKYFSSDFINALEAFDNISSLKNLKEYKDDIIKINKIRKINVDLIKELISKLKEKCAMCKTQHKENKNNNSCKTLPPHPPLLRRGVRSVRRRPHRRGLRSGQVVRGGQVVQVVAVGRVRGRSDRHFVVGEETVAEPETAEAVDGESEALPEEEEEDDDSHQEPVNGEGEEANGDTTVERPGPTATPVPELPGPPAPTQSACEIVKVIFNGKSATDDIQGCRPKENYQPWNCTSSQFKSGHNGACMPPRRQKLCVINLKTFKEKTSVELRNAFIKCAAIETHFLWKYYKEKNNVKYDKILESGYIPEDFKRMMYYTFGDYRDLCLDKDIGKDVSDVENYIKGVLTDSTKNGGTPITAEQRKNLWKKIEKEVWDGMLCALSYNTNEKQFKDEVLEKLMKPENKNTYSTVRFSGDNTTSLEEFAKRPQFLRWFTEWSDEFCREREKKENAVQKDCKGAQNYDGCDEKNKSGSCANACNEYKKYITGKKTQYESQEGKFNTEKRQKKPGYENYSNKNASQYLKENCLFGSCSCMDKVKEIPDYWEKPHKTYDTLSLQKKCSCPPSPCTIVDAILGDKSSMGYREGCKTKYMTRGLEGWLCNDKKGEGGKEDGLCIPPRRQRLYVKDLENLIGGETTVDLREAFIKCAAVETFFSWHEYKQEEIKEEKEQANLVRYISSVEKELQMELKKGEIPDGFLRQMFYTFGDYRDIFFKKDIGRDMEIVKKNINKVFENGKSKTSSAKTTPKDWWKKYGPDIWEGMLCALSYNTESKIKDESLCKILTEKNSGNKNTYDKVKISSVPSGDTTLEKFSERPTFFRWLEEWAHEFCTKRTYKLKMIKEDCGAGNNNKNCDDDGFDCDKMCPNKNGSFETFYCLSCAKSCRFYKKWINTKKSEFDKQEQKYQMEIKKLERNSDNIYDEKFIKEIPKNYNTVETFLENLKNAQCSNNNNGNNKINFNNKKETFGPAKDCKPCSTIGFKCIGDDSSGVTENGCNGKTFNIKEHSKNTKNDSEEVGMLVSDNSPNQFPDDLNGVCSGTGIFTGIKENKWTCGYVCGLDICSLKTFDGEKDDKQNILIRALFKRWLESFLEDYNKINDKISHCMKKDEGSQCINQCENKCKCVNKWIEKKKSEWGKVRDRYMKRYKGNDSDVYEVRSFLEQGPFHSDVQKAIKPFEKLINFEDSSECNDTMTSEKKESQKKDVVECLLDKLLEKIKTCQNNHKETPGIKCSDESPPEDTPAYVIPPDVPPPFCNVPANPCGDKDATNVVGVEVVAEILHQEAKDTMVKNSVVGSSDKAKGAKKVQDKSESVLKGDISKATFKNKTVPSGLNRVCDIKKEYTNDTRGSNKGGPCTGKDNDNNGVRMKIGTPWKTKGHLQITDPYLFLPPRREHICTSNLEKIHVKSVTDSSNVNDSFLWDVVLAAKLDAEKIKDKYINQNEKRGLTEEKDKATVCRAIRYSFADLGDIIRGKDLWEHKDFKDLQTNLVTIFGKIKQQIADIKENYADDTDGKHTKFREDWWEANRAKVWEAMKCAMKNGNIDKCNGIPIEDYIPQRLRWMTEWAEWYCKVQKKAYEELEKQCRNCRNKGKQKCINEDGDCKTCKGACEKYEQKIKKWEEQWTKIKGKYEELYQKAEKNDGDTSSGTGDTKDENDVVAFLSKLHKQNIENNIYATAAGYIHQEAKYLDCNKQNEFCEKKNGDKPTNGEEKVDNEKYAFKHPPHEYEVACKCETNKKPEAPPPQPARPPAARESGNDDRGRSERGDQGQRQARPPPAPRDTPPPPKPKRTGGGGAGRSLPGRDNAENDDDDEDDDDNVDADDDDEEDEDGDEVEEEAEEDDDGEEEDVDESESEDDDENDGQEAEAEEDTEDTVEDGEAPQEPAPPQPPAPAPLPPPPPPLPPLKTALMSSTIMWSIGIGFAAFTYFYLKEKRKRNIGT</sequence>
<feature type="coiled-coil region" evidence="1">
    <location>
        <begin position="375"/>
        <end position="406"/>
    </location>
</feature>
<reference evidence="9 10" key="2">
    <citation type="submission" date="2013-02" db="EMBL/GenBank/DDBJ databases">
        <title>The Genome Sequence of Plasmodium falciparum 7G8.</title>
        <authorList>
            <consortium name="The Broad Institute Genome Sequencing Platform"/>
            <consortium name="The Broad Institute Genome Sequencing Center for Infectious Disease"/>
            <person name="Neafsey D."/>
            <person name="Cheeseman I."/>
            <person name="Volkman S."/>
            <person name="Adams J."/>
            <person name="Walker B."/>
            <person name="Young S.K."/>
            <person name="Zeng Q."/>
            <person name="Gargeya S."/>
            <person name="Fitzgerald M."/>
            <person name="Haas B."/>
            <person name="Abouelleil A."/>
            <person name="Alvarado L."/>
            <person name="Arachchi H.M."/>
            <person name="Berlin A.M."/>
            <person name="Chapman S.B."/>
            <person name="Dewar J."/>
            <person name="Goldberg J."/>
            <person name="Griggs A."/>
            <person name="Gujja S."/>
            <person name="Hansen M."/>
            <person name="Howarth C."/>
            <person name="Imamovic A."/>
            <person name="Larimer J."/>
            <person name="McCowan C."/>
            <person name="Murphy C."/>
            <person name="Neiman D."/>
            <person name="Pearson M."/>
            <person name="Priest M."/>
            <person name="Roberts A."/>
            <person name="Saif S."/>
            <person name="Shea T."/>
            <person name="Sisk P."/>
            <person name="Sykes S."/>
            <person name="Wortman J."/>
            <person name="Nusbaum C."/>
            <person name="Birren B."/>
        </authorList>
    </citation>
    <scope>NUCLEOTIDE SEQUENCE [LARGE SCALE GENOMIC DNA]</scope>
    <source>
        <strain evidence="9 10">7G8</strain>
    </source>
</reference>
<feature type="domain" description="Plasmodium falciparum erythrocyte membrane protein-1 N-terminal segment" evidence="6">
    <location>
        <begin position="20"/>
        <end position="55"/>
    </location>
</feature>
<dbReference type="Gene3D" id="1.20.1310.20">
    <property type="entry name" value="Duffy-antigen binding domain"/>
    <property type="match status" value="4"/>
</dbReference>
<keyword evidence="1" id="KW-0175">Coiled coil</keyword>
<evidence type="ECO:0000313" key="9">
    <source>
        <dbReference type="EMBL" id="EUR54732.1"/>
    </source>
</evidence>
<dbReference type="SUPFAM" id="SSF140924">
    <property type="entry name" value="Duffy binding domain-like"/>
    <property type="match status" value="6"/>
</dbReference>
<evidence type="ECO:0000256" key="2">
    <source>
        <dbReference type="SAM" id="MobiDB-lite"/>
    </source>
</evidence>
<dbReference type="Pfam" id="PF22672">
    <property type="entry name" value="DBL_C"/>
    <property type="match status" value="2"/>
</dbReference>
<feature type="domain" description="Duffy-antigen binding" evidence="5">
    <location>
        <begin position="2028"/>
        <end position="2200"/>
    </location>
</feature>
<feature type="compositionally biased region" description="Basic and acidic residues" evidence="2">
    <location>
        <begin position="2394"/>
        <end position="2407"/>
    </location>
</feature>
<feature type="domain" description="Duffy-binding-like" evidence="4">
    <location>
        <begin position="569"/>
        <end position="716"/>
    </location>
</feature>
<dbReference type="Gene3D" id="1.20.58.1930">
    <property type="match status" value="2"/>
</dbReference>